<reference evidence="2 3" key="1">
    <citation type="journal article" date="2016" name="Nat. Commun.">
        <title>Thousands of microbial genomes shed light on interconnected biogeochemical processes in an aquifer system.</title>
        <authorList>
            <person name="Anantharaman K."/>
            <person name="Brown C.T."/>
            <person name="Hug L.A."/>
            <person name="Sharon I."/>
            <person name="Castelle C.J."/>
            <person name="Probst A.J."/>
            <person name="Thomas B.C."/>
            <person name="Singh A."/>
            <person name="Wilkins M.J."/>
            <person name="Karaoz U."/>
            <person name="Brodie E.L."/>
            <person name="Williams K.H."/>
            <person name="Hubbard S.S."/>
            <person name="Banfield J.F."/>
        </authorList>
    </citation>
    <scope>NUCLEOTIDE SEQUENCE [LARGE SCALE GENOMIC DNA]</scope>
</reference>
<protein>
    <recommendedName>
        <fullName evidence="4">DUF11 domain-containing protein</fullName>
    </recommendedName>
</protein>
<feature type="transmembrane region" description="Helical" evidence="1">
    <location>
        <begin position="64"/>
        <end position="84"/>
    </location>
</feature>
<keyword evidence="1" id="KW-0812">Transmembrane</keyword>
<evidence type="ECO:0000256" key="1">
    <source>
        <dbReference type="SAM" id="Phobius"/>
    </source>
</evidence>
<dbReference type="Proteomes" id="UP000179448">
    <property type="component" value="Unassembled WGS sequence"/>
</dbReference>
<dbReference type="AlphaFoldDB" id="A0A1F6WQ93"/>
<evidence type="ECO:0008006" key="4">
    <source>
        <dbReference type="Google" id="ProtNLM"/>
    </source>
</evidence>
<accession>A0A1F6WQ93</accession>
<dbReference type="EMBL" id="MFUQ01000004">
    <property type="protein sequence ID" value="OGI84030.1"/>
    <property type="molecule type" value="Genomic_DNA"/>
</dbReference>
<evidence type="ECO:0000313" key="3">
    <source>
        <dbReference type="Proteomes" id="UP000179448"/>
    </source>
</evidence>
<proteinExistence type="predicted"/>
<gene>
    <name evidence="2" type="ORF">A2997_00515</name>
</gene>
<sequence>MNEKNPESEPHRIDDINRRLYDRRYESHDISRHNLSHDDNSVPSAWESLSNTAQNGKRTPIMKLIFICALIFCVGAIVFMLISLSQGRTSVSNDNIKLTSVGKQFIDAGEDVGYRLTITNKNSVPLELVDLVLEYSTTSNVVPGRGIERTRRTIGTILPRQNVEEEFDIVLYGQEGDERYIKASLEYRIGGSNAIFVKEDTFNVSIRSAPVVIQINAPDSVVTNQPLTFSVDVRSLALSTLNKTLVRLEYPSGFQFDSAEPPPTSGTTDWVLGDLAPGASHLITIHGFLVGNVGEEKTVTSTIGTFDESNRELLTTIYGSSSHMMKLEKPFISAVLSINNSIEDKVIVDESDAINVIINWTNSLPTKVSDVRITTKMQGGLFDAKTIRVQNGRYDSNTGVITWNQDTQDELNTLEPGENGTSNFFFNLNPIVNTTTGGIIRSPRMDVSVDIRATGSDGTIYTAQDVDMATILINSALTLEQGTLHSSGPFAITGQVPPSSGQITMYTLHWKVHNSANPVSDAVLTAHLPTEVTWLGRTSPNSENITYNTETRNITWNMGPINAGVGFSTSAREAYMAVSITPSSTDVGTIPYLTGDITLSATDTYTKQQVTTTKRGHTTQLMGDTTQNDGLVVE</sequence>
<keyword evidence="1" id="KW-1133">Transmembrane helix</keyword>
<keyword evidence="1" id="KW-0472">Membrane</keyword>
<comment type="caution">
    <text evidence="2">The sequence shown here is derived from an EMBL/GenBank/DDBJ whole genome shotgun (WGS) entry which is preliminary data.</text>
</comment>
<organism evidence="2 3">
    <name type="scientific">Candidatus Nomurabacteria bacterium RIFCSPLOWO2_01_FULL_36_10b</name>
    <dbReference type="NCBI Taxonomy" id="1801766"/>
    <lineage>
        <taxon>Bacteria</taxon>
        <taxon>Candidatus Nomuraibacteriota</taxon>
    </lineage>
</organism>
<dbReference type="STRING" id="1801766.A2997_00515"/>
<name>A0A1F6WQ93_9BACT</name>
<evidence type="ECO:0000313" key="2">
    <source>
        <dbReference type="EMBL" id="OGI84030.1"/>
    </source>
</evidence>